<proteinExistence type="inferred from homology"/>
<evidence type="ECO:0000256" key="2">
    <source>
        <dbReference type="SAM" id="MobiDB-lite"/>
    </source>
</evidence>
<evidence type="ECO:0000256" key="1">
    <source>
        <dbReference type="ARBA" id="ARBA00009465"/>
    </source>
</evidence>
<dbReference type="VEuPathDB" id="MicrosporidiaDB:M970_020010"/>
<reference evidence="3" key="1">
    <citation type="submission" date="2013-11" db="EMBL/GenBank/DDBJ databases">
        <authorList>
            <person name="DIA N."/>
        </authorList>
    </citation>
    <scope>NUCLEOTIDE SEQUENCE</scope>
    <source>
        <strain evidence="3">GB-M1</strain>
    </source>
</reference>
<feature type="compositionally biased region" description="Basic residues" evidence="2">
    <location>
        <begin position="408"/>
        <end position="423"/>
    </location>
</feature>
<comment type="similarity">
    <text evidence="1">Belongs to the UPF0329 family.</text>
</comment>
<feature type="compositionally biased region" description="Basic residues" evidence="2">
    <location>
        <begin position="360"/>
        <end position="372"/>
    </location>
</feature>
<dbReference type="VEuPathDB" id="MicrosporidiaDB:AEWD_020030"/>
<sequence>MAASVCCVFPCGSITGKGGNNKLSKEEGRPMRWRYGSWILVTMASAMRYSSELERISYFVSQPGGNETVLLPFIFKGYDIIMLPTTEYSDMKKSGKYAEEFRIFFGNLPSMVWDFVIGDMMYKDDDRFRRMFDKRMGGYLSWVSLDILRIYINRSRTFSDALKMVYERVLQCSEGENRQMERYGECVIKMIDEMMENMPGDMDEGKRKELKSSLDDKKEHAESFYDTTKWRRIVEAEEIVCNACKEICLDLREEEMMGLLAEGYAKKAIKEDLDEYEFRNAMYLEHATVNRQTLLDAHRKHGKEVTKEVVKQMLLGKKGEEIDKRYIDKVADIVREKRRVRERMIEKSMRELLRDEEKTKSKKKGKKKKKRKGVSETKEEEKKEGETEEVEKSEEAETSSVEVGGGGARRRSKGGRKRFKIHRRVLRWRKSPEKIKEKLDRGKEEKWKGRSLEEIKEQKMLHDIVGVVSLLKSPDANKFFMDAGEHTKGGSSRGRLVAIGVLECGGRKVSGVVEVGTFKDPGGCPVVYHLMFRPTDLEELGGVMSPEFVKANDIEKIDEDKEYQDESKFVYPPGVTFETVKAADVFQVVWRNPSDTSEILRRLTIHRRPCVI</sequence>
<feature type="compositionally biased region" description="Basic and acidic residues" evidence="2">
    <location>
        <begin position="373"/>
        <end position="385"/>
    </location>
</feature>
<evidence type="ECO:0000313" key="3">
    <source>
        <dbReference type="EMBL" id="CDO41059.1"/>
    </source>
</evidence>
<name>X5M8R4_ENCCN</name>
<gene>
    <name evidence="3" type="primary">interB</name>
</gene>
<dbReference type="VEuPathDB" id="MicrosporidiaDB:ECU02_0080"/>
<organism evidence="3">
    <name type="scientific">Encephalitozoon cuniculi</name>
    <name type="common">Microsporidian parasite</name>
    <dbReference type="NCBI Taxonomy" id="6035"/>
    <lineage>
        <taxon>Eukaryota</taxon>
        <taxon>Fungi</taxon>
        <taxon>Fungi incertae sedis</taxon>
        <taxon>Microsporidia</taxon>
        <taxon>Unikaryonidae</taxon>
        <taxon>Encephalitozoon</taxon>
    </lineage>
</organism>
<dbReference type="AlphaFoldDB" id="X5M8R4"/>
<reference evidence="3" key="2">
    <citation type="submission" date="2014-04" db="EMBL/GenBank/DDBJ databases">
        <title>Subtelomere organization in the genome of the microsporidian Encephalitozoon cuniculi: patterns of repeated sequences and physicochemical signatures.</title>
        <authorList>
            <person name="Dia N."/>
            <person name="Lavie L."/>
            <person name="Faye N."/>
            <person name="Yeramian E."/>
            <person name="Duroure C."/>
            <person name="Metenier G."/>
            <person name="Toguebaye B.S."/>
            <person name="Vivares C.P."/>
            <person name="Niang M.N."/>
            <person name="Mamoun C.B."/>
            <person name="Cornillot E."/>
        </authorList>
    </citation>
    <scope>NUCLEOTIDE SEQUENCE</scope>
    <source>
        <strain evidence="3">GB-M1</strain>
    </source>
</reference>
<dbReference type="Pfam" id="PF07753">
    <property type="entry name" value="DUF1609"/>
    <property type="match status" value="1"/>
</dbReference>
<dbReference type="VEuPathDB" id="MicrosporidiaDB:AEWR_020010"/>
<dbReference type="Pfam" id="PF12376">
    <property type="entry name" value="DUF3654"/>
    <property type="match status" value="1"/>
</dbReference>
<dbReference type="InterPro" id="IPR022115">
    <property type="entry name" value="DUF3654"/>
</dbReference>
<protein>
    <submittedName>
        <fullName evidence="3">NewECU02</fullName>
    </submittedName>
</protein>
<dbReference type="VEuPathDB" id="MicrosporidiaDB:AEWQ_031590"/>
<dbReference type="InterPro" id="IPR011667">
    <property type="entry name" value="UPF0329"/>
</dbReference>
<accession>X5M8R4</accession>
<dbReference type="EMBL" id="HG967527">
    <property type="protein sequence ID" value="CDO41059.1"/>
    <property type="molecule type" value="Genomic_DNA"/>
</dbReference>
<feature type="region of interest" description="Disordered" evidence="2">
    <location>
        <begin position="353"/>
        <end position="423"/>
    </location>
</feature>
<feature type="compositionally biased region" description="Acidic residues" evidence="2">
    <location>
        <begin position="386"/>
        <end position="397"/>
    </location>
</feature>